<dbReference type="OrthoDB" id="412981at2759"/>
<feature type="region of interest" description="Disordered" evidence="1">
    <location>
        <begin position="188"/>
        <end position="207"/>
    </location>
</feature>
<accession>A0A4C1XBZ2</accession>
<comment type="caution">
    <text evidence="2">The sequence shown here is derived from an EMBL/GenBank/DDBJ whole genome shotgun (WGS) entry which is preliminary data.</text>
</comment>
<proteinExistence type="predicted"/>
<dbReference type="Proteomes" id="UP000299102">
    <property type="component" value="Unassembled WGS sequence"/>
</dbReference>
<keyword evidence="3" id="KW-1185">Reference proteome</keyword>
<evidence type="ECO:0000313" key="3">
    <source>
        <dbReference type="Proteomes" id="UP000299102"/>
    </source>
</evidence>
<feature type="compositionally biased region" description="Basic and acidic residues" evidence="1">
    <location>
        <begin position="1"/>
        <end position="10"/>
    </location>
</feature>
<organism evidence="2 3">
    <name type="scientific">Eumeta variegata</name>
    <name type="common">Bagworm moth</name>
    <name type="synonym">Eumeta japonica</name>
    <dbReference type="NCBI Taxonomy" id="151549"/>
    <lineage>
        <taxon>Eukaryota</taxon>
        <taxon>Metazoa</taxon>
        <taxon>Ecdysozoa</taxon>
        <taxon>Arthropoda</taxon>
        <taxon>Hexapoda</taxon>
        <taxon>Insecta</taxon>
        <taxon>Pterygota</taxon>
        <taxon>Neoptera</taxon>
        <taxon>Endopterygota</taxon>
        <taxon>Lepidoptera</taxon>
        <taxon>Glossata</taxon>
        <taxon>Ditrysia</taxon>
        <taxon>Tineoidea</taxon>
        <taxon>Psychidae</taxon>
        <taxon>Oiketicinae</taxon>
        <taxon>Eumeta</taxon>
    </lineage>
</organism>
<reference evidence="2 3" key="1">
    <citation type="journal article" date="2019" name="Commun. Biol.">
        <title>The bagworm genome reveals a unique fibroin gene that provides high tensile strength.</title>
        <authorList>
            <person name="Kono N."/>
            <person name="Nakamura H."/>
            <person name="Ohtoshi R."/>
            <person name="Tomita M."/>
            <person name="Numata K."/>
            <person name="Arakawa K."/>
        </authorList>
    </citation>
    <scope>NUCLEOTIDE SEQUENCE [LARGE SCALE GENOMIC DNA]</scope>
</reference>
<evidence type="ECO:0000313" key="2">
    <source>
        <dbReference type="EMBL" id="GBP59665.1"/>
    </source>
</evidence>
<evidence type="ECO:0000256" key="1">
    <source>
        <dbReference type="SAM" id="MobiDB-lite"/>
    </source>
</evidence>
<protein>
    <recommendedName>
        <fullName evidence="4">Endonuclease/exonuclease/phosphatase domain-containing protein</fullName>
    </recommendedName>
</protein>
<dbReference type="SUPFAM" id="SSF56219">
    <property type="entry name" value="DNase I-like"/>
    <property type="match status" value="1"/>
</dbReference>
<sequence>MGPHDTDYHLDPSGSYPRREGTRVRGNSKSTVPYLRPLRSRMTHERTLLRRIRKIREVYDHAPSNERPGFSPRSTRENPKGFSPPPSRDKPETSYPNEGQIFQQQQIWQPTQHQKCYQKLPNTKNNCSPLRVLMLRSLGKEKEEEAADGGIDGEENEDDGTAQSCTASRDAPAPSSTTDRPFLSALNATTTTGDNREFKSPPPSITDLKQNVASLKAEYNENIDLYTPSSQGRIAPDQEHIRGPDPNRNVLNLRIVYCNFRGIIGKTRQLLDLVQLEDIHVILLGETKMRPQQELRLPNFVTYRRNEISVEAWPIRARTCWSGEISCMRRRSLPAMCPCAQ</sequence>
<dbReference type="EMBL" id="BGZK01000767">
    <property type="protein sequence ID" value="GBP59665.1"/>
    <property type="molecule type" value="Genomic_DNA"/>
</dbReference>
<gene>
    <name evidence="2" type="ORF">EVAR_39822_1</name>
</gene>
<dbReference type="AlphaFoldDB" id="A0A4C1XBZ2"/>
<dbReference type="InterPro" id="IPR036691">
    <property type="entry name" value="Endo/exonu/phosph_ase_sf"/>
</dbReference>
<evidence type="ECO:0008006" key="4">
    <source>
        <dbReference type="Google" id="ProtNLM"/>
    </source>
</evidence>
<feature type="region of interest" description="Disordered" evidence="1">
    <location>
        <begin position="1"/>
        <end position="39"/>
    </location>
</feature>
<feature type="region of interest" description="Disordered" evidence="1">
    <location>
        <begin position="59"/>
        <end position="96"/>
    </location>
</feature>
<feature type="compositionally biased region" description="Acidic residues" evidence="1">
    <location>
        <begin position="144"/>
        <end position="160"/>
    </location>
</feature>
<feature type="region of interest" description="Disordered" evidence="1">
    <location>
        <begin position="141"/>
        <end position="183"/>
    </location>
</feature>
<name>A0A4C1XBZ2_EUMVA</name>